<evidence type="ECO:0000313" key="7">
    <source>
        <dbReference type="Proteomes" id="UP000246351"/>
    </source>
</evidence>
<accession>A0A166P703</accession>
<evidence type="ECO:0000256" key="1">
    <source>
        <dbReference type="ARBA" id="ARBA00006484"/>
    </source>
</evidence>
<evidence type="ECO:0000259" key="3">
    <source>
        <dbReference type="SMART" id="SM00822"/>
    </source>
</evidence>
<dbReference type="Pfam" id="PF00106">
    <property type="entry name" value="adh_short"/>
    <property type="match status" value="1"/>
</dbReference>
<dbReference type="GO" id="GO:0016491">
    <property type="term" value="F:oxidoreductase activity"/>
    <property type="evidence" value="ECO:0007669"/>
    <property type="project" value="UniProtKB-KW"/>
</dbReference>
<reference evidence="4 9" key="4">
    <citation type="submission" date="2018-11" db="EMBL/GenBank/DDBJ databases">
        <authorList>
            <consortium name="Veterinary Laboratory Investigation and Response Network"/>
        </authorList>
    </citation>
    <scope>NUCLEOTIDE SEQUENCE [LARGE SCALE GENOMIC DNA]</scope>
    <source>
        <strain evidence="4 9">SPSE-18-VL-LA-PA-Ryan-0021</strain>
    </source>
</reference>
<protein>
    <submittedName>
        <fullName evidence="5">KR domain-containing protein</fullName>
    </submittedName>
    <submittedName>
        <fullName evidence="4">SDR family NAD(P)-dependent oxidoreductase</fullName>
    </submittedName>
</protein>
<sequence>MQQGHFLITGGTSGLGYALAQALISAHFSITLLVRDVNKARSLFPNSEVQIIQCDLTTESDVNQIARHFNNQTQFDGVIHSAGLGYFKGLLEHTPVEILQTYQVNVVHFSMLINQCAPFLTKHASIVGISSQAALATQPYAAHYGGSKAAFNHVLNALRIEQPQWHVLNVNVGPIETPFHAKADPSGRYARKMKKIMLNPEQLAEKIVHAIQHRQQELNMPQSVHFLLKLYQLAPRFFEKIGRPFFLGKKH</sequence>
<evidence type="ECO:0000256" key="2">
    <source>
        <dbReference type="ARBA" id="ARBA00023002"/>
    </source>
</evidence>
<reference evidence="6" key="2">
    <citation type="journal article" date="2018" name="Vet. Microbiol.">
        <title>Methicillin-resistant staphylococci amongst veterinary personnel, personnel-owned pets, patients and the hospital environment of two small animal veterinary hospitals.</title>
        <authorList>
            <person name="Worthing K.A."/>
            <person name="Brown J."/>
            <person name="Gerber L."/>
            <person name="Abraham S."/>
            <person name="Trott D."/>
            <person name="Norris J.M."/>
        </authorList>
    </citation>
    <scope>NUCLEOTIDE SEQUENCE</scope>
    <source>
        <strain evidence="6">ST496-2</strain>
    </source>
</reference>
<dbReference type="PANTHER" id="PTHR44196">
    <property type="entry name" value="DEHYDROGENASE/REDUCTASE SDR FAMILY MEMBER 7B"/>
    <property type="match status" value="1"/>
</dbReference>
<dbReference type="Proteomes" id="UP000600220">
    <property type="component" value="Unassembled WGS sequence"/>
</dbReference>
<dbReference type="Gene3D" id="3.40.50.720">
    <property type="entry name" value="NAD(P)-binding Rossmann-like Domain"/>
    <property type="match status" value="1"/>
</dbReference>
<dbReference type="EMBL" id="AAXKXX010000001">
    <property type="protein sequence ID" value="EGQ4383724.1"/>
    <property type="molecule type" value="Genomic_DNA"/>
</dbReference>
<dbReference type="RefSeq" id="WP_037542980.1">
    <property type="nucleotide sequence ID" value="NZ_AP019372.1"/>
</dbReference>
<evidence type="ECO:0000313" key="6">
    <source>
        <dbReference type="EMBL" id="REA83895.1"/>
    </source>
</evidence>
<evidence type="ECO:0000313" key="5">
    <source>
        <dbReference type="EMBL" id="PWZ98222.1"/>
    </source>
</evidence>
<dbReference type="Proteomes" id="UP000246351">
    <property type="component" value="Unassembled WGS sequence"/>
</dbReference>
<dbReference type="OrthoDB" id="9793345at2"/>
<comment type="caution">
    <text evidence="5">The sequence shown here is derived from an EMBL/GenBank/DDBJ whole genome shotgun (WGS) entry which is preliminary data.</text>
</comment>
<dbReference type="EMBL" id="QQPC01000009">
    <property type="protein sequence ID" value="REA83895.1"/>
    <property type="molecule type" value="Genomic_DNA"/>
</dbReference>
<evidence type="ECO:0000313" key="9">
    <source>
        <dbReference type="Proteomes" id="UP000600220"/>
    </source>
</evidence>
<dbReference type="EMBL" id="QEIV01000854">
    <property type="protein sequence ID" value="PWZ98222.1"/>
    <property type="molecule type" value="Genomic_DNA"/>
</dbReference>
<dbReference type="SMART" id="SM00822">
    <property type="entry name" value="PKS_KR"/>
    <property type="match status" value="1"/>
</dbReference>
<dbReference type="CDD" id="cd05233">
    <property type="entry name" value="SDR_c"/>
    <property type="match status" value="1"/>
</dbReference>
<dbReference type="InterPro" id="IPR036291">
    <property type="entry name" value="NAD(P)-bd_dom_sf"/>
</dbReference>
<dbReference type="PRINTS" id="PR00081">
    <property type="entry name" value="GDHRDH"/>
</dbReference>
<evidence type="ECO:0000313" key="8">
    <source>
        <dbReference type="Proteomes" id="UP000256409"/>
    </source>
</evidence>
<dbReference type="PANTHER" id="PTHR44196:SF1">
    <property type="entry name" value="DEHYDROGENASE_REDUCTASE SDR FAMILY MEMBER 7B"/>
    <property type="match status" value="1"/>
</dbReference>
<dbReference type="STRING" id="937773.SPSINT_1197"/>
<dbReference type="GeneID" id="93822892"/>
<keyword evidence="9" id="KW-1185">Reference proteome</keyword>
<name>A0A166P703_STAPS</name>
<dbReference type="InterPro" id="IPR057326">
    <property type="entry name" value="KR_dom"/>
</dbReference>
<reference evidence="8" key="3">
    <citation type="journal article" date="2018" name="Vet. Microbiol.">
        <title>Molecular epidemiology of methicillin-resistant staphylococci amongst veterinary personnel, personnel-owned pets, patients and the hospital environment of two companion animal veterinary hospitals.</title>
        <authorList>
            <person name="Worthing K.A."/>
            <person name="Brown J."/>
            <person name="Gerber L."/>
            <person name="Abraham S."/>
            <person name="Trott D."/>
            <person name="Norris J.M."/>
        </authorList>
    </citation>
    <scope>NUCLEOTIDE SEQUENCE [LARGE SCALE GENOMIC DNA]</scope>
    <source>
        <strain evidence="8">ST496-2</strain>
    </source>
</reference>
<reference evidence="5 7" key="1">
    <citation type="journal article" date="2018" name="Vet. Microbiol.">
        <title>Clonal diversity and geographic distribution of methicillin-resistant Staphylococcus pseudintermedius from Australian animals: Discovery of novel sequence types.</title>
        <authorList>
            <person name="Worthing K.A."/>
            <person name="Abraham S."/>
            <person name="Coombs G.W."/>
            <person name="Pang S."/>
            <person name="Saputra S."/>
            <person name="Jordan D."/>
            <person name="Trott D.J."/>
            <person name="Norris J.M."/>
        </authorList>
    </citation>
    <scope>NUCLEOTIDE SEQUENCE [LARGE SCALE GENOMIC DNA]</scope>
    <source>
        <strain evidence="5 7">ST71 3</strain>
    </source>
</reference>
<evidence type="ECO:0000313" key="4">
    <source>
        <dbReference type="EMBL" id="EGQ4383724.1"/>
    </source>
</evidence>
<dbReference type="GO" id="GO:0016020">
    <property type="term" value="C:membrane"/>
    <property type="evidence" value="ECO:0007669"/>
    <property type="project" value="TreeGrafter"/>
</dbReference>
<organism evidence="5 7">
    <name type="scientific">Staphylococcus pseudintermedius</name>
    <dbReference type="NCBI Taxonomy" id="283734"/>
    <lineage>
        <taxon>Bacteria</taxon>
        <taxon>Bacillati</taxon>
        <taxon>Bacillota</taxon>
        <taxon>Bacilli</taxon>
        <taxon>Bacillales</taxon>
        <taxon>Staphylococcaceae</taxon>
        <taxon>Staphylococcus</taxon>
        <taxon>Staphylococcus intermedius group</taxon>
    </lineage>
</organism>
<gene>
    <name evidence="5" type="ORF">DD924_09290</name>
    <name evidence="6" type="ORF">DV961_02150</name>
    <name evidence="4" type="ORF">EGV54_01235</name>
</gene>
<dbReference type="eggNOG" id="COG0300">
    <property type="taxonomic scope" value="Bacteria"/>
</dbReference>
<feature type="domain" description="Ketoreductase" evidence="3">
    <location>
        <begin position="4"/>
        <end position="178"/>
    </location>
</feature>
<dbReference type="InterPro" id="IPR002347">
    <property type="entry name" value="SDR_fam"/>
</dbReference>
<comment type="similarity">
    <text evidence="1">Belongs to the short-chain dehydrogenases/reductases (SDR) family.</text>
</comment>
<dbReference type="AlphaFoldDB" id="A0A166P703"/>
<keyword evidence="2" id="KW-0560">Oxidoreductase</keyword>
<proteinExistence type="inferred from homology"/>
<dbReference type="Proteomes" id="UP000256409">
    <property type="component" value="Unassembled WGS sequence"/>
</dbReference>
<dbReference type="SUPFAM" id="SSF51735">
    <property type="entry name" value="NAD(P)-binding Rossmann-fold domains"/>
    <property type="match status" value="1"/>
</dbReference>